<dbReference type="Proteomes" id="UP000620366">
    <property type="component" value="Unassembled WGS sequence"/>
</dbReference>
<evidence type="ECO:0000313" key="1">
    <source>
        <dbReference type="EMBL" id="MBC8536850.1"/>
    </source>
</evidence>
<proteinExistence type="predicted"/>
<gene>
    <name evidence="1" type="ORF">H8695_09140</name>
</gene>
<organism evidence="1 2">
    <name type="scientific">Feifania hominis</name>
    <dbReference type="NCBI Taxonomy" id="2763660"/>
    <lineage>
        <taxon>Bacteria</taxon>
        <taxon>Bacillati</taxon>
        <taxon>Bacillota</taxon>
        <taxon>Clostridia</taxon>
        <taxon>Eubacteriales</taxon>
        <taxon>Feifaniaceae</taxon>
        <taxon>Feifania</taxon>
    </lineage>
</organism>
<dbReference type="RefSeq" id="WP_249300839.1">
    <property type="nucleotide sequence ID" value="NZ_JACRSP010000004.1"/>
</dbReference>
<keyword evidence="2" id="KW-1185">Reference proteome</keyword>
<comment type="caution">
    <text evidence="1">The sequence shown here is derived from an EMBL/GenBank/DDBJ whole genome shotgun (WGS) entry which is preliminary data.</text>
</comment>
<evidence type="ECO:0000313" key="2">
    <source>
        <dbReference type="Proteomes" id="UP000620366"/>
    </source>
</evidence>
<reference evidence="1" key="1">
    <citation type="submission" date="2020-08" db="EMBL/GenBank/DDBJ databases">
        <title>Genome public.</title>
        <authorList>
            <person name="Liu C."/>
            <person name="Sun Q."/>
        </authorList>
    </citation>
    <scope>NUCLEOTIDE SEQUENCE</scope>
    <source>
        <strain evidence="1">BX7</strain>
    </source>
</reference>
<dbReference type="EMBL" id="JACRSP010000004">
    <property type="protein sequence ID" value="MBC8536850.1"/>
    <property type="molecule type" value="Genomic_DNA"/>
</dbReference>
<accession>A0A926DGX5</accession>
<protein>
    <submittedName>
        <fullName evidence="1">Uncharacterized protein</fullName>
    </submittedName>
</protein>
<name>A0A926DGX5_9FIRM</name>
<dbReference type="AlphaFoldDB" id="A0A926DGX5"/>
<sequence length="52" mass="6030">MEPSFYDFDPSVRAYFETLPPIVQGLIIESGIKICTLGELQMVAERFKEQYE</sequence>